<accession>A0A6P0HD74</accession>
<organism evidence="2 4">
    <name type="scientific">Modestobacter muralis</name>
    <dbReference type="NCBI Taxonomy" id="1608614"/>
    <lineage>
        <taxon>Bacteria</taxon>
        <taxon>Bacillati</taxon>
        <taxon>Actinomycetota</taxon>
        <taxon>Actinomycetes</taxon>
        <taxon>Geodermatophilales</taxon>
        <taxon>Geodermatophilaceae</taxon>
        <taxon>Modestobacter</taxon>
    </lineage>
</organism>
<reference evidence="1 3" key="1">
    <citation type="submission" date="2020-01" db="EMBL/GenBank/DDBJ databases">
        <title>the WGS Modestobacter muralis CPCC 204518.</title>
        <authorList>
            <person name="Jiang Z."/>
        </authorList>
    </citation>
    <scope>NUCLEOTIDE SEQUENCE [LARGE SCALE GENOMIC DNA]</scope>
    <source>
        <strain evidence="1 3">DSM 100205</strain>
    </source>
</reference>
<evidence type="ECO:0008006" key="5">
    <source>
        <dbReference type="Google" id="ProtNLM"/>
    </source>
</evidence>
<evidence type="ECO:0000313" key="1">
    <source>
        <dbReference type="EMBL" id="NEK96565.1"/>
    </source>
</evidence>
<evidence type="ECO:0000313" key="4">
    <source>
        <dbReference type="Proteomes" id="UP000471152"/>
    </source>
</evidence>
<name>A0A6P0HD74_9ACTN</name>
<proteinExistence type="predicted"/>
<dbReference type="RefSeq" id="WP_163613302.1">
    <property type="nucleotide sequence ID" value="NZ_JAAGWB010000070.1"/>
</dbReference>
<keyword evidence="3" id="KW-1185">Reference proteome</keyword>
<comment type="caution">
    <text evidence="2">The sequence shown here is derived from an EMBL/GenBank/DDBJ whole genome shotgun (WGS) entry which is preliminary data.</text>
</comment>
<gene>
    <name evidence="2" type="ORF">G3R41_21415</name>
    <name evidence="1" type="ORF">GCU67_20700</name>
</gene>
<protein>
    <recommendedName>
        <fullName evidence="5">ImmA/IrrE family metallo-endopeptidase</fullName>
    </recommendedName>
</protein>
<sequence>MITEPTETGDAALHQRVDDLIAAVGLSDVASITDVLTAVAHERGRSVELEPLPEDMESGDVFGLCLPYEDRDVILFRTGAGPEHELHSTLHECGHLLFGHVAVDSHTGSNPVSRLLPDLDADLIAQVLARSSYEDEQEREAELFAMKVRAVMTAAQRRRGDAILRRFDDALG</sequence>
<dbReference type="EMBL" id="JAAGWH010000067">
    <property type="protein sequence ID" value="NEK96565.1"/>
    <property type="molecule type" value="Genomic_DNA"/>
</dbReference>
<dbReference type="AlphaFoldDB" id="A0A6P0HD74"/>
<evidence type="ECO:0000313" key="3">
    <source>
        <dbReference type="Proteomes" id="UP000468828"/>
    </source>
</evidence>
<evidence type="ECO:0000313" key="2">
    <source>
        <dbReference type="EMBL" id="NEN53465.1"/>
    </source>
</evidence>
<dbReference type="Proteomes" id="UP000468828">
    <property type="component" value="Unassembled WGS sequence"/>
</dbReference>
<reference evidence="2 4" key="2">
    <citation type="submission" date="2020-02" db="EMBL/GenBank/DDBJ databases">
        <title>The WGS of Modestobacter muralis DSM 100205.</title>
        <authorList>
            <person name="Jiang Z."/>
        </authorList>
    </citation>
    <scope>NUCLEOTIDE SEQUENCE [LARGE SCALE GENOMIC DNA]</scope>
    <source>
        <strain evidence="2 4">DSM 100205</strain>
    </source>
</reference>
<dbReference type="Proteomes" id="UP000471152">
    <property type="component" value="Unassembled WGS sequence"/>
</dbReference>
<dbReference type="EMBL" id="JAAGWB010000070">
    <property type="protein sequence ID" value="NEN53465.1"/>
    <property type="molecule type" value="Genomic_DNA"/>
</dbReference>